<dbReference type="PANTHER" id="PTHR43133:SF63">
    <property type="entry name" value="RNA POLYMERASE SIGMA FACTOR FECI-RELATED"/>
    <property type="match status" value="1"/>
</dbReference>
<name>A0A2T6B0B0_9RHOB</name>
<evidence type="ECO:0000256" key="3">
    <source>
        <dbReference type="ARBA" id="ARBA00023082"/>
    </source>
</evidence>
<evidence type="ECO:0000256" key="2">
    <source>
        <dbReference type="ARBA" id="ARBA00023015"/>
    </source>
</evidence>
<dbReference type="SUPFAM" id="SSF88946">
    <property type="entry name" value="Sigma2 domain of RNA polymerase sigma factors"/>
    <property type="match status" value="1"/>
</dbReference>
<reference evidence="6 7" key="1">
    <citation type="submission" date="2018-04" db="EMBL/GenBank/DDBJ databases">
        <title>Genomic Encyclopedia of Archaeal and Bacterial Type Strains, Phase II (KMG-II): from individual species to whole genera.</title>
        <authorList>
            <person name="Goeker M."/>
        </authorList>
    </citation>
    <scope>NUCLEOTIDE SEQUENCE [LARGE SCALE GENOMIC DNA]</scope>
    <source>
        <strain evidence="6 7">DSM 21823</strain>
    </source>
</reference>
<comment type="caution">
    <text evidence="6">The sequence shown here is derived from an EMBL/GenBank/DDBJ whole genome shotgun (WGS) entry which is preliminary data.</text>
</comment>
<dbReference type="GO" id="GO:0006352">
    <property type="term" value="P:DNA-templated transcription initiation"/>
    <property type="evidence" value="ECO:0007669"/>
    <property type="project" value="InterPro"/>
</dbReference>
<accession>A0A2T6B0B0</accession>
<keyword evidence="3" id="KW-0731">Sigma factor</keyword>
<dbReference type="Gene3D" id="1.10.1740.10">
    <property type="match status" value="1"/>
</dbReference>
<sequence length="180" mass="20440">MTSVAPLPVRSAPALPSSFAHLLQEMIDKRQMLLCDAIRILGATDRAEDVLQEAMLRCLDRSDPPRIDRPTQFARRMVRNLAIDRLRRERHLVTGTQEEPATSIDNPEARLAGRQALRQLDARLRDCPPRDRELFLRHRLLGEPQNRLAAEFGLSTARVNAIIARLHSQLAPLRPEPVPE</sequence>
<dbReference type="SUPFAM" id="SSF88659">
    <property type="entry name" value="Sigma3 and sigma4 domains of RNA polymerase sigma factors"/>
    <property type="match status" value="1"/>
</dbReference>
<dbReference type="Proteomes" id="UP000244224">
    <property type="component" value="Unassembled WGS sequence"/>
</dbReference>
<dbReference type="AlphaFoldDB" id="A0A2T6B0B0"/>
<dbReference type="InterPro" id="IPR014284">
    <property type="entry name" value="RNA_pol_sigma-70_dom"/>
</dbReference>
<dbReference type="InterPro" id="IPR013325">
    <property type="entry name" value="RNA_pol_sigma_r2"/>
</dbReference>
<dbReference type="EMBL" id="QBKP01000007">
    <property type="protein sequence ID" value="PTX49490.1"/>
    <property type="molecule type" value="Genomic_DNA"/>
</dbReference>
<dbReference type="GO" id="GO:0016987">
    <property type="term" value="F:sigma factor activity"/>
    <property type="evidence" value="ECO:0007669"/>
    <property type="project" value="UniProtKB-KW"/>
</dbReference>
<evidence type="ECO:0000313" key="6">
    <source>
        <dbReference type="EMBL" id="PTX49490.1"/>
    </source>
</evidence>
<evidence type="ECO:0000259" key="5">
    <source>
        <dbReference type="Pfam" id="PF04542"/>
    </source>
</evidence>
<dbReference type="PANTHER" id="PTHR43133">
    <property type="entry name" value="RNA POLYMERASE ECF-TYPE SIGMA FACTO"/>
    <property type="match status" value="1"/>
</dbReference>
<dbReference type="OrthoDB" id="9794372at2"/>
<keyword evidence="4" id="KW-0804">Transcription</keyword>
<organism evidence="6 7">
    <name type="scientific">Gemmobacter caeni</name>
    <dbReference type="NCBI Taxonomy" id="589035"/>
    <lineage>
        <taxon>Bacteria</taxon>
        <taxon>Pseudomonadati</taxon>
        <taxon>Pseudomonadota</taxon>
        <taxon>Alphaproteobacteria</taxon>
        <taxon>Rhodobacterales</taxon>
        <taxon>Paracoccaceae</taxon>
        <taxon>Gemmobacter</taxon>
    </lineage>
</organism>
<dbReference type="InterPro" id="IPR007627">
    <property type="entry name" value="RNA_pol_sigma70_r2"/>
</dbReference>
<keyword evidence="2" id="KW-0805">Transcription regulation</keyword>
<feature type="domain" description="RNA polymerase sigma-70 region 2" evidence="5">
    <location>
        <begin position="37"/>
        <end position="90"/>
    </location>
</feature>
<protein>
    <submittedName>
        <fullName evidence="6">RNA polymerase sigma-70 factor (ECF subfamily)</fullName>
    </submittedName>
</protein>
<evidence type="ECO:0000313" key="7">
    <source>
        <dbReference type="Proteomes" id="UP000244224"/>
    </source>
</evidence>
<keyword evidence="7" id="KW-1185">Reference proteome</keyword>
<evidence type="ECO:0000256" key="4">
    <source>
        <dbReference type="ARBA" id="ARBA00023163"/>
    </source>
</evidence>
<dbReference type="RefSeq" id="WP_145693602.1">
    <property type="nucleotide sequence ID" value="NZ_QBKP01000007.1"/>
</dbReference>
<dbReference type="InterPro" id="IPR039425">
    <property type="entry name" value="RNA_pol_sigma-70-like"/>
</dbReference>
<dbReference type="NCBIfam" id="TIGR02937">
    <property type="entry name" value="sigma70-ECF"/>
    <property type="match status" value="1"/>
</dbReference>
<comment type="similarity">
    <text evidence="1">Belongs to the sigma-70 factor family. ECF subfamily.</text>
</comment>
<dbReference type="Pfam" id="PF04542">
    <property type="entry name" value="Sigma70_r2"/>
    <property type="match status" value="1"/>
</dbReference>
<proteinExistence type="inferred from homology"/>
<evidence type="ECO:0000256" key="1">
    <source>
        <dbReference type="ARBA" id="ARBA00010641"/>
    </source>
</evidence>
<gene>
    <name evidence="6" type="ORF">C8N34_107137</name>
</gene>
<dbReference type="InterPro" id="IPR013324">
    <property type="entry name" value="RNA_pol_sigma_r3/r4-like"/>
</dbReference>